<keyword evidence="1" id="KW-0479">Metal-binding</keyword>
<dbReference type="PROSITE" id="PS01032">
    <property type="entry name" value="PPM_1"/>
    <property type="match status" value="1"/>
</dbReference>
<evidence type="ECO:0000313" key="7">
    <source>
        <dbReference type="Proteomes" id="UP000829291"/>
    </source>
</evidence>
<dbReference type="InterPro" id="IPR015655">
    <property type="entry name" value="PP2C"/>
</dbReference>
<dbReference type="PANTHER" id="PTHR13832:SF818">
    <property type="entry name" value="SD03870P"/>
    <property type="match status" value="1"/>
</dbReference>
<name>A0A6J0B7E1_NEOLC</name>
<feature type="compositionally biased region" description="Low complexity" evidence="5">
    <location>
        <begin position="1459"/>
        <end position="1468"/>
    </location>
</feature>
<feature type="compositionally biased region" description="Low complexity" evidence="5">
    <location>
        <begin position="1593"/>
        <end position="1638"/>
    </location>
</feature>
<feature type="domain" description="PPM-type phosphatase" evidence="6">
    <location>
        <begin position="137"/>
        <end position="394"/>
    </location>
</feature>
<protein>
    <submittedName>
        <fullName evidence="8">Flocculation protein FLO11 isoform X1</fullName>
    </submittedName>
</protein>
<evidence type="ECO:0000313" key="8">
    <source>
        <dbReference type="RefSeq" id="XP_015510081.2"/>
    </source>
</evidence>
<feature type="compositionally biased region" description="Basic and acidic residues" evidence="5">
    <location>
        <begin position="1108"/>
        <end position="1125"/>
    </location>
</feature>
<evidence type="ECO:0000259" key="6">
    <source>
        <dbReference type="PROSITE" id="PS51746"/>
    </source>
</evidence>
<sequence length="1796" mass="195413">MATDCGEGDYLGAYRRFFEHFVAQVDPEDQLPVKVSSYDLTEAEISGEIIDWTLQYLNQKYCPPSLQSYLVRLVLEEVKRICSKQSEACGWRFQDNTFAPLRLMQVVIGKVNEICLRYLENSRLALLPPPPSTPIPLVSRCAIKNSRRKMEDRHVVIHDLHTIFSIQDDSPGHYYAVFDGHAGQDAAVYCAAHLHQYLAESNHYPTDPERALRDAFLTTDAHFIEKSNKQNLNSGTTAVCALLSKRKLYIAWVGDSQAVLAKRGQITQLVNPHKPDRDDERERVNDMGGAVIHWGIWRVNGQLAVSRAIGDVQYKPYVTGDPDIRCIPLDGTEDFLIVACDGLWDYVSEAMATTLVYQQLRDDPRDLEVVSQRLVYFARSQGSTDNISTIVVFLTDPCQIAARHPSSHPLLADVQLNNMESTNPFLSNANGLQFDENPFGKQHQQQTNGTCADNDENLRYDGHFDAPSNGKHPNCPAEYERNAHGARNNEQDDDDEDDLGPETDVDAVDEGLVLVGPNENISRKLFPEGKHRDDQELFEHKEALVPQSESVVSHLSAEPDQHAVIPEADNVADSEDSEDEWNYYPNKEKERTTPAEVVDHKNDKATTSVKPTNEAVDCPNETQLPEAVDFGKDDLQDHHKEINKPEQIDSDICAKQKLQVEFATSEAGQEDMDFQLNPNAAEFVPVSPPTMLSTRTGLTNDFLLSGSPQKQTPEMDDIPVPSQGEFQIEVSLRPHETENSNEESTKNLLQPEFTDYLMDPQKTGNRTPHGLDESAISSTRAEFGDESTTSFMTTTDFQRTGISITDDSFAGSERGDYDISKDPMAMSLTPGDFQAAFDQGCDLNIVHQLNDSDLMGDGDEENTGDINNDGLTAQSPELHPELTTLVTPGSDHPPPTAAFPDSRNEPMLDLLGEKIEKNDDRPGTEISNPCSPEPLIANETSLMSGMVELIPSFSTASGNVVNTPSPQNYSGDTGYHALDSFSTLDSGITPEPAPRVFCTELGEAEVLGKSTQIDIETNISPVPEILTSASPGMETTSHLEISTCPKPAISSSPNSPMPATEGDTTLPVRNEVTDVSEYVSFTKTENKDSRLSPPPTSEPPVEEGDAFASRKEESHSDLDADERKVSTPFEGIPVTPPVAPNESCLNEEVNTSPDEHFKLMLDETSTQESPNTDIEKQKILEELYSEIPKQEVMHESQFHNKSTEDLAQNKILLNFTHPPLSNDSIAPEELMSEPIAQQEITSALSSEPEVTEDRALELRDEMRTENNTSTEVELHKEIVLDKETTVPEREVFEGDPKTLENAINKEPKIDTPVMNLSESMQEFTGLEKQLNPELHTVRPSNGIIVEPKVKTESQSLAPEAVENSVEKSTVVKYDDSRELEESETVAKIREDEKNDNAVPKTDELLPRAPLSPTVAASVAVAAAATAATVTASPTTKTAKVKPAAKTGSRTTTAAKLTNKSTPTSPTKSVGAAQRVIGASAPKKAVTGSTISRPKHLETAKTSVTGTINKSPAAKAPVKVASLTKTSTTRTSVSLTAAPRSKPSSTTSKPTPISSDKKSTANGDVRTSSKSALSKPTTRSSTGMSTTVSKTTMKPSATARPTSASSTTTTAKPRSVSATTTSAKPKPTSTSVSSPRPKTATTIGATGLVAKPKSAMPKSPAADKQAKETTNKQLSSARANASTLTRTGRSSVTGTSTTSTTAKRNLTSKNAAPATTPPQKKPAPITRPGGKLSAVKNSTTKTTITTSIEAEHVQNGITEVHEQKTIISTSTIEEDVPQKDASLVTSSTDNQLIMTAD</sequence>
<comment type="similarity">
    <text evidence="4">Belongs to the PP2C family.</text>
</comment>
<organism evidence="8">
    <name type="scientific">Neodiprion lecontei</name>
    <name type="common">Redheaded pine sawfly</name>
    <dbReference type="NCBI Taxonomy" id="441921"/>
    <lineage>
        <taxon>Eukaryota</taxon>
        <taxon>Metazoa</taxon>
        <taxon>Ecdysozoa</taxon>
        <taxon>Arthropoda</taxon>
        <taxon>Hexapoda</taxon>
        <taxon>Insecta</taxon>
        <taxon>Pterygota</taxon>
        <taxon>Neoptera</taxon>
        <taxon>Endopterygota</taxon>
        <taxon>Hymenoptera</taxon>
        <taxon>Tenthredinoidea</taxon>
        <taxon>Diprionidae</taxon>
        <taxon>Diprioninae</taxon>
        <taxon>Neodiprion</taxon>
    </lineage>
</organism>
<feature type="region of interest" description="Disordered" evidence="5">
    <location>
        <begin position="1433"/>
        <end position="1740"/>
    </location>
</feature>
<feature type="region of interest" description="Disordered" evidence="5">
    <location>
        <begin position="1045"/>
        <end position="1148"/>
    </location>
</feature>
<dbReference type="SUPFAM" id="SSF81606">
    <property type="entry name" value="PP2C-like"/>
    <property type="match status" value="1"/>
</dbReference>
<feature type="compositionally biased region" description="Low complexity" evidence="5">
    <location>
        <begin position="1509"/>
        <end position="1521"/>
    </location>
</feature>
<dbReference type="KEGG" id="nlo:107217186"/>
<dbReference type="SMART" id="SM00332">
    <property type="entry name" value="PP2Cc"/>
    <property type="match status" value="1"/>
</dbReference>
<feature type="compositionally biased region" description="Polar residues" evidence="5">
    <location>
        <begin position="442"/>
        <end position="451"/>
    </location>
</feature>
<dbReference type="OrthoDB" id="416093at2759"/>
<keyword evidence="7" id="KW-1185">Reference proteome</keyword>
<feature type="compositionally biased region" description="Polar residues" evidence="5">
    <location>
        <begin position="1447"/>
        <end position="1458"/>
    </location>
</feature>
<dbReference type="InterPro" id="IPR001932">
    <property type="entry name" value="PPM-type_phosphatase-like_dom"/>
</dbReference>
<keyword evidence="3 4" id="KW-0904">Protein phosphatase</keyword>
<dbReference type="PANTHER" id="PTHR13832">
    <property type="entry name" value="PROTEIN PHOSPHATASE 2C"/>
    <property type="match status" value="1"/>
</dbReference>
<proteinExistence type="inferred from homology"/>
<evidence type="ECO:0000256" key="2">
    <source>
        <dbReference type="ARBA" id="ARBA00022801"/>
    </source>
</evidence>
<evidence type="ECO:0000256" key="4">
    <source>
        <dbReference type="RuleBase" id="RU003465"/>
    </source>
</evidence>
<feature type="compositionally biased region" description="Polar residues" evidence="5">
    <location>
        <begin position="1670"/>
        <end position="1680"/>
    </location>
</feature>
<dbReference type="Gene3D" id="3.60.40.10">
    <property type="entry name" value="PPM-type phosphatase domain"/>
    <property type="match status" value="1"/>
</dbReference>
<dbReference type="Proteomes" id="UP000829291">
    <property type="component" value="Chromosome 5"/>
</dbReference>
<dbReference type="InParanoid" id="A0A6J0B7E1"/>
<feature type="region of interest" description="Disordered" evidence="5">
    <location>
        <begin position="1374"/>
        <end position="1409"/>
    </location>
</feature>
<reference evidence="8" key="1">
    <citation type="submission" date="2025-08" db="UniProtKB">
        <authorList>
            <consortium name="RefSeq"/>
        </authorList>
    </citation>
    <scope>IDENTIFICATION</scope>
    <source>
        <tissue evidence="8">Thorax and Abdomen</tissue>
    </source>
</reference>
<feature type="compositionally biased region" description="Low complexity" evidence="5">
    <location>
        <begin position="1681"/>
        <end position="1700"/>
    </location>
</feature>
<dbReference type="InterPro" id="IPR009818">
    <property type="entry name" value="PAM2_motif"/>
</dbReference>
<dbReference type="GeneID" id="107217186"/>
<feature type="region of interest" description="Disordered" evidence="5">
    <location>
        <begin position="427"/>
        <end position="480"/>
    </location>
</feature>
<feature type="compositionally biased region" description="Low complexity" evidence="5">
    <location>
        <begin position="1538"/>
        <end position="1553"/>
    </location>
</feature>
<dbReference type="GO" id="GO:0004722">
    <property type="term" value="F:protein serine/threonine phosphatase activity"/>
    <property type="evidence" value="ECO:0007669"/>
    <property type="project" value="InterPro"/>
</dbReference>
<gene>
    <name evidence="8" type="primary">LOC107217186</name>
</gene>
<evidence type="ECO:0000256" key="3">
    <source>
        <dbReference type="ARBA" id="ARBA00022912"/>
    </source>
</evidence>
<feature type="compositionally biased region" description="Polar residues" evidence="5">
    <location>
        <begin position="1560"/>
        <end position="1592"/>
    </location>
</feature>
<dbReference type="RefSeq" id="XP_015510081.2">
    <property type="nucleotide sequence ID" value="XM_015654595.2"/>
</dbReference>
<feature type="compositionally biased region" description="Polar residues" evidence="5">
    <location>
        <begin position="1499"/>
        <end position="1508"/>
    </location>
</feature>
<evidence type="ECO:0000256" key="5">
    <source>
        <dbReference type="SAM" id="MobiDB-lite"/>
    </source>
</evidence>
<dbReference type="Pfam" id="PF00481">
    <property type="entry name" value="PP2C"/>
    <property type="match status" value="1"/>
</dbReference>
<dbReference type="InterPro" id="IPR000222">
    <property type="entry name" value="PP2C_BS"/>
</dbReference>
<feature type="compositionally biased region" description="Low complexity" evidence="5">
    <location>
        <begin position="1433"/>
        <end position="1446"/>
    </location>
</feature>
<dbReference type="InterPro" id="IPR036457">
    <property type="entry name" value="PPM-type-like_dom_sf"/>
</dbReference>
<dbReference type="Pfam" id="PF07145">
    <property type="entry name" value="PAM2"/>
    <property type="match status" value="1"/>
</dbReference>
<accession>A0A6J0B7E1</accession>
<evidence type="ECO:0000256" key="1">
    <source>
        <dbReference type="ARBA" id="ARBA00022723"/>
    </source>
</evidence>
<keyword evidence="2 4" id="KW-0378">Hydrolase</keyword>
<feature type="compositionally biased region" description="Basic and acidic residues" evidence="5">
    <location>
        <begin position="1384"/>
        <end position="1405"/>
    </location>
</feature>
<dbReference type="PROSITE" id="PS51746">
    <property type="entry name" value="PPM_2"/>
    <property type="match status" value="1"/>
</dbReference>
<feature type="compositionally biased region" description="Polar residues" evidence="5">
    <location>
        <begin position="1522"/>
        <end position="1534"/>
    </location>
</feature>
<dbReference type="GO" id="GO:0046872">
    <property type="term" value="F:metal ion binding"/>
    <property type="evidence" value="ECO:0007669"/>
    <property type="project" value="UniProtKB-KW"/>
</dbReference>
<dbReference type="CDD" id="cd00143">
    <property type="entry name" value="PP2Cc"/>
    <property type="match status" value="1"/>
</dbReference>